<evidence type="ECO:0000313" key="3">
    <source>
        <dbReference type="EMBL" id="MBC5621248.1"/>
    </source>
</evidence>
<dbReference type="InterPro" id="IPR000089">
    <property type="entry name" value="Biotin_lipoyl"/>
</dbReference>
<dbReference type="SUPFAM" id="SSF51230">
    <property type="entry name" value="Single hybrid motif"/>
    <property type="match status" value="1"/>
</dbReference>
<reference evidence="3 4" key="1">
    <citation type="submission" date="2020-08" db="EMBL/GenBank/DDBJ databases">
        <title>Genome public.</title>
        <authorList>
            <person name="Liu C."/>
            <person name="Sun Q."/>
        </authorList>
    </citation>
    <scope>NUCLEOTIDE SEQUENCE [LARGE SCALE GENOMIC DNA]</scope>
    <source>
        <strain evidence="3 4">NSJ-56</strain>
    </source>
</reference>
<organism evidence="3 4">
    <name type="scientific">Butyricimonas hominis</name>
    <dbReference type="NCBI Taxonomy" id="2763032"/>
    <lineage>
        <taxon>Bacteria</taxon>
        <taxon>Pseudomonadati</taxon>
        <taxon>Bacteroidota</taxon>
        <taxon>Bacteroidia</taxon>
        <taxon>Bacteroidales</taxon>
        <taxon>Odoribacteraceae</taxon>
        <taxon>Butyricimonas</taxon>
    </lineage>
</organism>
<dbReference type="PROSITE" id="PS50968">
    <property type="entry name" value="BIOTINYL_LIPOYL"/>
    <property type="match status" value="1"/>
</dbReference>
<keyword evidence="4" id="KW-1185">Reference proteome</keyword>
<dbReference type="InterPro" id="IPR011053">
    <property type="entry name" value="Single_hybrid_motif"/>
</dbReference>
<dbReference type="Gene3D" id="2.40.50.100">
    <property type="match status" value="1"/>
</dbReference>
<name>A0ABR7CZZ7_9BACT</name>
<dbReference type="Proteomes" id="UP000646484">
    <property type="component" value="Unassembled WGS sequence"/>
</dbReference>
<dbReference type="Pfam" id="PF00364">
    <property type="entry name" value="Biotin_lipoyl"/>
    <property type="match status" value="1"/>
</dbReference>
<sequence length="141" mass="15084">MNKFKITIDENNFDVTVSVTDHNKATVEVNGISYDVLYESKNTTSTPVARKAAAIPAATLVHHSSSNTSSNKTSIKAPLPGTISAINVKVGDRVKRGDTLLVMEAMKMENNIMANNDGQVKAIHVTVGQSVSQEDSLVDLA</sequence>
<dbReference type="InterPro" id="IPR050709">
    <property type="entry name" value="Biotin_Carboxyl_Carrier/Decarb"/>
</dbReference>
<dbReference type="CDD" id="cd06850">
    <property type="entry name" value="biotinyl_domain"/>
    <property type="match status" value="1"/>
</dbReference>
<evidence type="ECO:0000259" key="2">
    <source>
        <dbReference type="PROSITE" id="PS50968"/>
    </source>
</evidence>
<evidence type="ECO:0000313" key="4">
    <source>
        <dbReference type="Proteomes" id="UP000646484"/>
    </source>
</evidence>
<evidence type="ECO:0000256" key="1">
    <source>
        <dbReference type="ARBA" id="ARBA00023267"/>
    </source>
</evidence>
<dbReference type="RefSeq" id="WP_099293105.1">
    <property type="nucleotide sequence ID" value="NZ_JACOOH010000003.1"/>
</dbReference>
<gene>
    <name evidence="3" type="ORF">H8S64_09065</name>
</gene>
<proteinExistence type="predicted"/>
<dbReference type="PANTHER" id="PTHR45266:SF3">
    <property type="entry name" value="OXALOACETATE DECARBOXYLASE ALPHA CHAIN"/>
    <property type="match status" value="1"/>
</dbReference>
<dbReference type="PROSITE" id="PS00188">
    <property type="entry name" value="BIOTIN"/>
    <property type="match status" value="1"/>
</dbReference>
<dbReference type="EMBL" id="JACOOH010000003">
    <property type="protein sequence ID" value="MBC5621248.1"/>
    <property type="molecule type" value="Genomic_DNA"/>
</dbReference>
<dbReference type="PANTHER" id="PTHR45266">
    <property type="entry name" value="OXALOACETATE DECARBOXYLASE ALPHA CHAIN"/>
    <property type="match status" value="1"/>
</dbReference>
<dbReference type="InterPro" id="IPR001882">
    <property type="entry name" value="Biotin_BS"/>
</dbReference>
<keyword evidence="1" id="KW-0092">Biotin</keyword>
<comment type="caution">
    <text evidence="3">The sequence shown here is derived from an EMBL/GenBank/DDBJ whole genome shotgun (WGS) entry which is preliminary data.</text>
</comment>
<feature type="domain" description="Lipoyl-binding" evidence="2">
    <location>
        <begin position="72"/>
        <end position="141"/>
    </location>
</feature>
<protein>
    <submittedName>
        <fullName evidence="3">Biotin/lipoyl-binding protein</fullName>
    </submittedName>
</protein>
<accession>A0ABR7CZZ7</accession>